<dbReference type="RefSeq" id="WP_058496432.1">
    <property type="nucleotide sequence ID" value="NZ_CAAAIU010000001.1"/>
</dbReference>
<dbReference type="InterPro" id="IPR036291">
    <property type="entry name" value="NAD(P)-bd_dom_sf"/>
</dbReference>
<dbReference type="PRINTS" id="PR00081">
    <property type="entry name" value="GDHRDH"/>
</dbReference>
<dbReference type="Proteomes" id="UP000054736">
    <property type="component" value="Unassembled WGS sequence"/>
</dbReference>
<evidence type="ECO:0000256" key="1">
    <source>
        <dbReference type="ARBA" id="ARBA00006484"/>
    </source>
</evidence>
<gene>
    <name evidence="4" type="primary">phaB_4</name>
    <name evidence="4" type="ORF">Ldro_2155</name>
</gene>
<dbReference type="PRINTS" id="PR00080">
    <property type="entry name" value="SDRFAMILY"/>
</dbReference>
<dbReference type="PROSITE" id="PS00061">
    <property type="entry name" value="ADH_SHORT"/>
    <property type="match status" value="1"/>
</dbReference>
<proteinExistence type="inferred from homology"/>
<dbReference type="GO" id="GO:0016616">
    <property type="term" value="F:oxidoreductase activity, acting on the CH-OH group of donors, NAD or NADP as acceptor"/>
    <property type="evidence" value="ECO:0007669"/>
    <property type="project" value="UniProtKB-ARBA"/>
</dbReference>
<keyword evidence="5" id="KW-1185">Reference proteome</keyword>
<comment type="caution">
    <text evidence="4">The sequence shown here is derived from an EMBL/GenBank/DDBJ whole genome shotgun (WGS) entry which is preliminary data.</text>
</comment>
<evidence type="ECO:0000256" key="2">
    <source>
        <dbReference type="RuleBase" id="RU000363"/>
    </source>
</evidence>
<dbReference type="PANTHER" id="PTHR42760">
    <property type="entry name" value="SHORT-CHAIN DEHYDROGENASES/REDUCTASES FAMILY MEMBER"/>
    <property type="match status" value="1"/>
</dbReference>
<evidence type="ECO:0000313" key="4">
    <source>
        <dbReference type="EMBL" id="KTC85830.1"/>
    </source>
</evidence>
<dbReference type="AlphaFoldDB" id="A0A0W0SQZ8"/>
<comment type="similarity">
    <text evidence="1 2">Belongs to the short-chain dehydrogenases/reductases (SDR) family.</text>
</comment>
<organism evidence="4 5">
    <name type="scientific">Legionella drozanskii LLAP-1</name>
    <dbReference type="NCBI Taxonomy" id="1212489"/>
    <lineage>
        <taxon>Bacteria</taxon>
        <taxon>Pseudomonadati</taxon>
        <taxon>Pseudomonadota</taxon>
        <taxon>Gammaproteobacteria</taxon>
        <taxon>Legionellales</taxon>
        <taxon>Legionellaceae</taxon>
        <taxon>Legionella</taxon>
    </lineage>
</organism>
<accession>A0A0W0SQZ8</accession>
<dbReference type="FunFam" id="3.40.50.720:FF:000084">
    <property type="entry name" value="Short-chain dehydrogenase reductase"/>
    <property type="match status" value="1"/>
</dbReference>
<sequence length="255" mass="27200">MNTIFSVQDKVALITGASSGIGRHFAISLAKQGAHVILVGRNEERLLVVEDECKKQGIRALSFSADVKNSHAVAKLISQSKDAFSKVDILINAAGIGMRVPTMELSEQQWDDVIDINLKGTFLVSQSIAKWMIETKTAGKIINISSSAAFFSTPTRAAYSASKIGVESLTRSMALSLVPHGIQVNCIAPGFFVTELTETYLQSETGKNELAALPMGRAASVTELEGVLLLLCSNASSYMTGSVIRVDGGYAISKV</sequence>
<dbReference type="STRING" id="1212489.Ldro_2155"/>
<dbReference type="SMART" id="SM00822">
    <property type="entry name" value="PKS_KR"/>
    <property type="match status" value="1"/>
</dbReference>
<dbReference type="InterPro" id="IPR057326">
    <property type="entry name" value="KR_dom"/>
</dbReference>
<feature type="domain" description="Ketoreductase" evidence="3">
    <location>
        <begin position="10"/>
        <end position="190"/>
    </location>
</feature>
<dbReference type="EMBL" id="LNXY01000027">
    <property type="protein sequence ID" value="KTC85830.1"/>
    <property type="molecule type" value="Genomic_DNA"/>
</dbReference>
<dbReference type="OrthoDB" id="9803333at2"/>
<reference evidence="4 5" key="1">
    <citation type="submission" date="2015-11" db="EMBL/GenBank/DDBJ databases">
        <title>Genomic analysis of 38 Legionella species identifies large and diverse effector repertoires.</title>
        <authorList>
            <person name="Burstein D."/>
            <person name="Amaro F."/>
            <person name="Zusman T."/>
            <person name="Lifshitz Z."/>
            <person name="Cohen O."/>
            <person name="Gilbert J.A."/>
            <person name="Pupko T."/>
            <person name="Shuman H.A."/>
            <person name="Segal G."/>
        </authorList>
    </citation>
    <scope>NUCLEOTIDE SEQUENCE [LARGE SCALE GENOMIC DNA]</scope>
    <source>
        <strain evidence="4 5">ATCC 700990</strain>
    </source>
</reference>
<name>A0A0W0SQZ8_9GAMM</name>
<dbReference type="Gene3D" id="3.40.50.720">
    <property type="entry name" value="NAD(P)-binding Rossmann-like Domain"/>
    <property type="match status" value="1"/>
</dbReference>
<evidence type="ECO:0000259" key="3">
    <source>
        <dbReference type="SMART" id="SM00822"/>
    </source>
</evidence>
<protein>
    <submittedName>
        <fullName evidence="4">Acetyoacetyl CoA reductase</fullName>
    </submittedName>
</protein>
<dbReference type="InterPro" id="IPR020904">
    <property type="entry name" value="Sc_DH/Rdtase_CS"/>
</dbReference>
<dbReference type="SUPFAM" id="SSF51735">
    <property type="entry name" value="NAD(P)-binding Rossmann-fold domains"/>
    <property type="match status" value="1"/>
</dbReference>
<dbReference type="PATRIC" id="fig|1212489.4.peg.2277"/>
<dbReference type="InterPro" id="IPR002347">
    <property type="entry name" value="SDR_fam"/>
</dbReference>
<evidence type="ECO:0000313" key="5">
    <source>
        <dbReference type="Proteomes" id="UP000054736"/>
    </source>
</evidence>
<dbReference type="Pfam" id="PF00106">
    <property type="entry name" value="adh_short"/>
    <property type="match status" value="1"/>
</dbReference>